<organism evidence="7">
    <name type="scientific">Caenorhabditis brenneri</name>
    <name type="common">Nematode worm</name>
    <dbReference type="NCBI Taxonomy" id="135651"/>
    <lineage>
        <taxon>Eukaryota</taxon>
        <taxon>Metazoa</taxon>
        <taxon>Ecdysozoa</taxon>
        <taxon>Nematoda</taxon>
        <taxon>Chromadorea</taxon>
        <taxon>Rhabditida</taxon>
        <taxon>Rhabditina</taxon>
        <taxon>Rhabditomorpha</taxon>
        <taxon>Rhabditoidea</taxon>
        <taxon>Rhabditidae</taxon>
        <taxon>Peloderinae</taxon>
        <taxon>Caenorhabditis</taxon>
    </lineage>
</organism>
<keyword evidence="2 4" id="KW-0547">Nucleotide-binding</keyword>
<keyword evidence="5" id="KW-0723">Serine/threonine-protein kinase</keyword>
<dbReference type="SMART" id="SM00220">
    <property type="entry name" value="S_TKc"/>
    <property type="match status" value="1"/>
</dbReference>
<feature type="domain" description="Protein kinase" evidence="6">
    <location>
        <begin position="48"/>
        <end position="320"/>
    </location>
</feature>
<evidence type="ECO:0000256" key="5">
    <source>
        <dbReference type="RuleBase" id="RU000304"/>
    </source>
</evidence>
<protein>
    <recommendedName>
        <fullName evidence="1">non-specific serine/threonine protein kinase</fullName>
        <ecNumber evidence="1">2.7.11.1</ecNumber>
    </recommendedName>
</protein>
<feature type="binding site" evidence="4">
    <location>
        <position position="77"/>
    </location>
    <ligand>
        <name>ATP</name>
        <dbReference type="ChEBI" id="CHEBI:30616"/>
    </ligand>
</feature>
<dbReference type="FunFam" id="1.10.510.10:FF:000884">
    <property type="entry name" value="Protein CBG08984"/>
    <property type="match status" value="1"/>
</dbReference>
<evidence type="ECO:0000259" key="6">
    <source>
        <dbReference type="PROSITE" id="PS50011"/>
    </source>
</evidence>
<dbReference type="SUPFAM" id="SSF56112">
    <property type="entry name" value="Protein kinase-like (PK-like)"/>
    <property type="match status" value="1"/>
</dbReference>
<dbReference type="AlphaFoldDB" id="B6VBN4"/>
<name>B6VBN4_CAEBE</name>
<dbReference type="PROSITE" id="PS00108">
    <property type="entry name" value="PROTEIN_KINASE_ST"/>
    <property type="match status" value="1"/>
</dbReference>
<dbReference type="PROSITE" id="PS50011">
    <property type="entry name" value="PROTEIN_KINASE_DOM"/>
    <property type="match status" value="1"/>
</dbReference>
<dbReference type="Pfam" id="PF00069">
    <property type="entry name" value="Pkinase"/>
    <property type="match status" value="1"/>
</dbReference>
<gene>
    <name evidence="7" type="ORF">Cbre_JD15.002</name>
</gene>
<evidence type="ECO:0000256" key="4">
    <source>
        <dbReference type="PROSITE-ProRule" id="PRU10141"/>
    </source>
</evidence>
<dbReference type="Gene3D" id="1.10.510.10">
    <property type="entry name" value="Transferase(Phosphotransferase) domain 1"/>
    <property type="match status" value="1"/>
</dbReference>
<sequence>METLDNNEDTLILKDGIAIPKVKSYVPILKERNGHEYLRNEETFRGKFLVKGLIGRGGYGQIYYGSDATFPEDVVIKIEPVVRNGRTGKRMLLEQKILYRLQGRPHVPIMCASGHTEHLNFIVMQLLGPNIGDLKKRSPVRRLSPTTVARIMIQGIAALRDVHSLGYIHRDVKPANMCFGITQNTRHVLKLVDYGMVRRYKNQDGERRKPRYRPGFRGTLRYSSVRVHDGKEQVPADDFVSMAYSGAELLLVNLPWKLVCVDDIRQAKCDFHAPNSPFLLLTGPFFSVFCGAIFSLRSTDEPDHTSLQQLLSEMTGGKSLREAYDWEENYRDAMGSELEKVSASCRAGLPAWCRQIASKEFPARTEQVAVQIAQLATNKRQGERQLASEKCKLPARTGQVASENSEFSARIGQLAGKNGD</sequence>
<evidence type="ECO:0000256" key="3">
    <source>
        <dbReference type="ARBA" id="ARBA00022840"/>
    </source>
</evidence>
<proteinExistence type="inferred from homology"/>
<dbReference type="EC" id="2.7.11.1" evidence="1"/>
<accession>B6VBN4</accession>
<dbReference type="PANTHER" id="PTHR11909">
    <property type="entry name" value="CASEIN KINASE-RELATED"/>
    <property type="match status" value="1"/>
</dbReference>
<keyword evidence="5" id="KW-0418">Kinase</keyword>
<evidence type="ECO:0000256" key="2">
    <source>
        <dbReference type="ARBA" id="ARBA00022741"/>
    </source>
</evidence>
<dbReference type="GO" id="GO:0005524">
    <property type="term" value="F:ATP binding"/>
    <property type="evidence" value="ECO:0007669"/>
    <property type="project" value="UniProtKB-UniRule"/>
</dbReference>
<evidence type="ECO:0000313" key="7">
    <source>
        <dbReference type="EMBL" id="ACI49127.1"/>
    </source>
</evidence>
<dbReference type="InterPro" id="IPR017441">
    <property type="entry name" value="Protein_kinase_ATP_BS"/>
</dbReference>
<dbReference type="EMBL" id="FJ362367">
    <property type="protein sequence ID" value="ACI49127.1"/>
    <property type="molecule type" value="Genomic_DNA"/>
</dbReference>
<dbReference type="InterPro" id="IPR000719">
    <property type="entry name" value="Prot_kinase_dom"/>
</dbReference>
<dbReference type="InterPro" id="IPR008271">
    <property type="entry name" value="Ser/Thr_kinase_AS"/>
</dbReference>
<dbReference type="InterPro" id="IPR011009">
    <property type="entry name" value="Kinase-like_dom_sf"/>
</dbReference>
<comment type="similarity">
    <text evidence="5">Belongs to the protein kinase superfamily.</text>
</comment>
<evidence type="ECO:0000256" key="1">
    <source>
        <dbReference type="ARBA" id="ARBA00012513"/>
    </source>
</evidence>
<dbReference type="InterPro" id="IPR050235">
    <property type="entry name" value="CK1_Ser-Thr_kinase"/>
</dbReference>
<keyword evidence="5" id="KW-0808">Transferase</keyword>
<keyword evidence="3 4" id="KW-0067">ATP-binding</keyword>
<reference evidence="7" key="1">
    <citation type="journal article" date="2008" name="Genome Res.">
        <title>Multigenome DNA sequence conservation identifies Hox cis-regulatory elements.</title>
        <authorList>
            <person name="Kuntz S.G."/>
            <person name="Schwarz E.M."/>
            <person name="DeModena J.A."/>
            <person name="De Buysscher T."/>
            <person name="Trout D."/>
            <person name="Shizuya H."/>
            <person name="Sternberg P.W."/>
            <person name="Wold B.J."/>
        </authorList>
    </citation>
    <scope>NUCLEOTIDE SEQUENCE</scope>
    <source>
        <strain evidence="7">CB5161</strain>
    </source>
</reference>
<dbReference type="GO" id="GO:0004674">
    <property type="term" value="F:protein serine/threonine kinase activity"/>
    <property type="evidence" value="ECO:0007669"/>
    <property type="project" value="UniProtKB-KW"/>
</dbReference>
<dbReference type="HOGENOM" id="CLU_019279_2_5_1"/>
<dbReference type="PROSITE" id="PS00107">
    <property type="entry name" value="PROTEIN_KINASE_ATP"/>
    <property type="match status" value="1"/>
</dbReference>